<feature type="transmembrane region" description="Helical" evidence="1">
    <location>
        <begin position="95"/>
        <end position="120"/>
    </location>
</feature>
<comment type="caution">
    <text evidence="2">The sequence shown here is derived from an EMBL/GenBank/DDBJ whole genome shotgun (WGS) entry which is preliminary data.</text>
</comment>
<evidence type="ECO:0000313" key="2">
    <source>
        <dbReference type="EMBL" id="MBS2100883.1"/>
    </source>
</evidence>
<protein>
    <recommendedName>
        <fullName evidence="4">MotA/TolQ/ExbB proton channel domain-containing protein</fullName>
    </recommendedName>
</protein>
<feature type="transmembrane region" description="Helical" evidence="1">
    <location>
        <begin position="55"/>
        <end position="75"/>
    </location>
</feature>
<keyword evidence="1" id="KW-1133">Transmembrane helix</keyword>
<accession>A0ABS5K189</accession>
<feature type="transmembrane region" description="Helical" evidence="1">
    <location>
        <begin position="12"/>
        <end position="35"/>
    </location>
</feature>
<keyword evidence="3" id="KW-1185">Reference proteome</keyword>
<gene>
    <name evidence="2" type="ORF">KEM10_21530</name>
</gene>
<proteinExistence type="predicted"/>
<dbReference type="EMBL" id="JAGUCO010000031">
    <property type="protein sequence ID" value="MBS2100883.1"/>
    <property type="molecule type" value="Genomic_DNA"/>
</dbReference>
<organism evidence="2 3">
    <name type="scientific">Carboxylicivirga linearis</name>
    <dbReference type="NCBI Taxonomy" id="1628157"/>
    <lineage>
        <taxon>Bacteria</taxon>
        <taxon>Pseudomonadati</taxon>
        <taxon>Bacteroidota</taxon>
        <taxon>Bacteroidia</taxon>
        <taxon>Marinilabiliales</taxon>
        <taxon>Marinilabiliaceae</taxon>
        <taxon>Carboxylicivirga</taxon>
    </lineage>
</organism>
<keyword evidence="1" id="KW-0812">Transmembrane</keyword>
<reference evidence="2 3" key="1">
    <citation type="journal article" date="2015" name="Int. J. Syst. Evol. Microbiol.">
        <title>Carboxylicivirga linearis sp. nov., isolated from a sea cucumber culture pond.</title>
        <authorList>
            <person name="Wang F.Q."/>
            <person name="Zhou Y.X."/>
            <person name="Lin X.Z."/>
            <person name="Chen G.J."/>
            <person name="Du Z.J."/>
        </authorList>
    </citation>
    <scope>NUCLEOTIDE SEQUENCE [LARGE SCALE GENOMIC DNA]</scope>
    <source>
        <strain evidence="2 3">FB218</strain>
    </source>
</reference>
<evidence type="ECO:0008006" key="4">
    <source>
        <dbReference type="Google" id="ProtNLM"/>
    </source>
</evidence>
<evidence type="ECO:0000256" key="1">
    <source>
        <dbReference type="SAM" id="Phobius"/>
    </source>
</evidence>
<name>A0ABS5K189_9BACT</name>
<sequence length="135" mass="15165">MKELFIKGGPFFMGLVSILFIITTAWFIYHFVVFYTAKEINLPKTLRKLSYGKTFGLFTLIVGIVGQMIGFLAMFEAIEGAVAKGMEIKPIMVYGAIKVTMIVTVYGLLIYLFSLLLWFVSTTIIEKKAEKISVA</sequence>
<dbReference type="RefSeq" id="WP_212219606.1">
    <property type="nucleotide sequence ID" value="NZ_JAGUCO010000031.1"/>
</dbReference>
<keyword evidence="1" id="KW-0472">Membrane</keyword>
<dbReference type="Proteomes" id="UP000708576">
    <property type="component" value="Unassembled WGS sequence"/>
</dbReference>
<evidence type="ECO:0000313" key="3">
    <source>
        <dbReference type="Proteomes" id="UP000708576"/>
    </source>
</evidence>